<reference evidence="3" key="1">
    <citation type="journal article" date="2024" name="IScience">
        <title>Strigolactones Initiate the Formation of Haustorium-like Structures in Castilleja.</title>
        <authorList>
            <person name="Buerger M."/>
            <person name="Peterson D."/>
            <person name="Chory J."/>
        </authorList>
    </citation>
    <scope>NUCLEOTIDE SEQUENCE [LARGE SCALE GENOMIC DNA]</scope>
</reference>
<dbReference type="AlphaFoldDB" id="A0ABD3DA18"/>
<organism evidence="2 3">
    <name type="scientific">Castilleja foliolosa</name>
    <dbReference type="NCBI Taxonomy" id="1961234"/>
    <lineage>
        <taxon>Eukaryota</taxon>
        <taxon>Viridiplantae</taxon>
        <taxon>Streptophyta</taxon>
        <taxon>Embryophyta</taxon>
        <taxon>Tracheophyta</taxon>
        <taxon>Spermatophyta</taxon>
        <taxon>Magnoliopsida</taxon>
        <taxon>eudicotyledons</taxon>
        <taxon>Gunneridae</taxon>
        <taxon>Pentapetalae</taxon>
        <taxon>asterids</taxon>
        <taxon>lamiids</taxon>
        <taxon>Lamiales</taxon>
        <taxon>Orobanchaceae</taxon>
        <taxon>Pedicularideae</taxon>
        <taxon>Castillejinae</taxon>
        <taxon>Castilleja</taxon>
    </lineage>
</organism>
<proteinExistence type="predicted"/>
<dbReference type="Proteomes" id="UP001632038">
    <property type="component" value="Unassembled WGS sequence"/>
</dbReference>
<accession>A0ABD3DA18</accession>
<evidence type="ECO:0000313" key="3">
    <source>
        <dbReference type="Proteomes" id="UP001632038"/>
    </source>
</evidence>
<feature type="region of interest" description="Disordered" evidence="1">
    <location>
        <begin position="1"/>
        <end position="20"/>
    </location>
</feature>
<name>A0ABD3DA18_9LAMI</name>
<comment type="caution">
    <text evidence="2">The sequence shown here is derived from an EMBL/GenBank/DDBJ whole genome shotgun (WGS) entry which is preliminary data.</text>
</comment>
<sequence length="145" mass="16264">MSLEQENQQQNNMHSDISADSPAESLFPRVRISGRCWLRSGSNTVGRPLGTAHGLHSEAIVADVDKFGRQALKAKMLELGYDIDGKELDDLFSRFKGVAGNKKYLTVAEQIGFLWNCLSFSVDVAVKIFSKQEYSDDLIFSFRQE</sequence>
<gene>
    <name evidence="2" type="ORF">CASFOL_018198</name>
</gene>
<evidence type="ECO:0000313" key="2">
    <source>
        <dbReference type="EMBL" id="KAL3637750.1"/>
    </source>
</evidence>
<feature type="compositionally biased region" description="Polar residues" evidence="1">
    <location>
        <begin position="1"/>
        <end position="15"/>
    </location>
</feature>
<keyword evidence="3" id="KW-1185">Reference proteome</keyword>
<protein>
    <submittedName>
        <fullName evidence="2">Uncharacterized protein</fullName>
    </submittedName>
</protein>
<dbReference type="EMBL" id="JAVIJP010000023">
    <property type="protein sequence ID" value="KAL3637750.1"/>
    <property type="molecule type" value="Genomic_DNA"/>
</dbReference>
<evidence type="ECO:0000256" key="1">
    <source>
        <dbReference type="SAM" id="MobiDB-lite"/>
    </source>
</evidence>